<dbReference type="EMBL" id="BATC01000020">
    <property type="protein sequence ID" value="GAD59178.1"/>
    <property type="molecule type" value="Genomic_DNA"/>
</dbReference>
<dbReference type="Proteomes" id="UP000016569">
    <property type="component" value="Unassembled WGS sequence"/>
</dbReference>
<dbReference type="RefSeq" id="WP_021697273.1">
    <property type="nucleotide sequence ID" value="NZ_BATC01000020.1"/>
</dbReference>
<sequence length="147" mass="15677">MFKVRPTLADQIRLPGGKKVGEAVAAADAALDDQRASAVEGLHLGVERLEALCRERSEGGFASIYPLAANLAGTAGFFETGPFYRAVYSLCELTEKLGAAGRRDWSSVDVHVRSLRLILTTGFDDGPEAKAMLDGLSSLVRRVEAAP</sequence>
<name>A0A8E0KJF5_9CAUL</name>
<accession>A0A8E0KJF5</accession>
<proteinExistence type="predicted"/>
<dbReference type="AlphaFoldDB" id="A0A8E0KJF5"/>
<organism evidence="1 2">
    <name type="scientific">Brevundimonas abyssalis TAR-001</name>
    <dbReference type="NCBI Taxonomy" id="1391729"/>
    <lineage>
        <taxon>Bacteria</taxon>
        <taxon>Pseudomonadati</taxon>
        <taxon>Pseudomonadota</taxon>
        <taxon>Alphaproteobacteria</taxon>
        <taxon>Caulobacterales</taxon>
        <taxon>Caulobacteraceae</taxon>
        <taxon>Brevundimonas</taxon>
    </lineage>
</organism>
<comment type="caution">
    <text evidence="1">The sequence shown here is derived from an EMBL/GenBank/DDBJ whole genome shotgun (WGS) entry which is preliminary data.</text>
</comment>
<gene>
    <name evidence="1" type="ORF">MBEBAB_1428</name>
</gene>
<keyword evidence="2" id="KW-1185">Reference proteome</keyword>
<protein>
    <submittedName>
        <fullName evidence="1">Uncharacterized protein</fullName>
    </submittedName>
</protein>
<evidence type="ECO:0000313" key="1">
    <source>
        <dbReference type="EMBL" id="GAD59178.1"/>
    </source>
</evidence>
<dbReference type="OrthoDB" id="7205228at2"/>
<evidence type="ECO:0000313" key="2">
    <source>
        <dbReference type="Proteomes" id="UP000016569"/>
    </source>
</evidence>
<reference evidence="2" key="1">
    <citation type="journal article" date="2013" name="Genome Announc.">
        <title>Draft Genome Sequence of the Dimorphic Prosthecate Bacterium Brevundimonas abyssalis TAR-001T.</title>
        <authorList>
            <person name="Tsubouchi T."/>
            <person name="Nishi S."/>
            <person name="Usui K."/>
            <person name="Shimane Y."/>
            <person name="Takaki Y."/>
            <person name="Maruyama T."/>
            <person name="Hatada Y."/>
        </authorList>
    </citation>
    <scope>NUCLEOTIDE SEQUENCE [LARGE SCALE GENOMIC DNA]</scope>
    <source>
        <strain evidence="2">TAR-001</strain>
    </source>
</reference>